<reference evidence="2" key="1">
    <citation type="submission" date="2025-08" db="UniProtKB">
        <authorList>
            <consortium name="Ensembl"/>
        </authorList>
    </citation>
    <scope>IDENTIFICATION</scope>
</reference>
<protein>
    <submittedName>
        <fullName evidence="2">Uncharacterized protein</fullName>
    </submittedName>
</protein>
<dbReference type="Proteomes" id="UP000694523">
    <property type="component" value="Unplaced"/>
</dbReference>
<accession>A0A8C6WXY6</accession>
<organism evidence="2 3">
    <name type="scientific">Neogobius melanostomus</name>
    <name type="common">round goby</name>
    <dbReference type="NCBI Taxonomy" id="47308"/>
    <lineage>
        <taxon>Eukaryota</taxon>
        <taxon>Metazoa</taxon>
        <taxon>Chordata</taxon>
        <taxon>Craniata</taxon>
        <taxon>Vertebrata</taxon>
        <taxon>Euteleostomi</taxon>
        <taxon>Actinopterygii</taxon>
        <taxon>Neopterygii</taxon>
        <taxon>Teleostei</taxon>
        <taxon>Neoteleostei</taxon>
        <taxon>Acanthomorphata</taxon>
        <taxon>Gobiaria</taxon>
        <taxon>Gobiiformes</taxon>
        <taxon>Gobioidei</taxon>
        <taxon>Gobiidae</taxon>
        <taxon>Benthophilinae</taxon>
        <taxon>Neogobiini</taxon>
        <taxon>Neogobius</taxon>
    </lineage>
</organism>
<name>A0A8C6WXY6_9GOBI</name>
<evidence type="ECO:0000313" key="2">
    <source>
        <dbReference type="Ensembl" id="ENSNMLP00000039772.1"/>
    </source>
</evidence>
<feature type="region of interest" description="Disordered" evidence="1">
    <location>
        <begin position="1"/>
        <end position="57"/>
    </location>
</feature>
<reference evidence="2" key="2">
    <citation type="submission" date="2025-09" db="UniProtKB">
        <authorList>
            <consortium name="Ensembl"/>
        </authorList>
    </citation>
    <scope>IDENTIFICATION</scope>
</reference>
<dbReference type="AlphaFoldDB" id="A0A8C6WXY6"/>
<dbReference type="Ensembl" id="ENSNMLT00000044257.1">
    <property type="protein sequence ID" value="ENSNMLP00000039772.1"/>
    <property type="gene ID" value="ENSNMLG00000024502.1"/>
</dbReference>
<keyword evidence="3" id="KW-1185">Reference proteome</keyword>
<evidence type="ECO:0000256" key="1">
    <source>
        <dbReference type="SAM" id="MobiDB-lite"/>
    </source>
</evidence>
<sequence>MKVSTSSGPHDLTPEPAHAVLHEGLARAQDLTPEPARAVLHEGPARGRTSPSSSSPP</sequence>
<proteinExistence type="predicted"/>
<evidence type="ECO:0000313" key="3">
    <source>
        <dbReference type="Proteomes" id="UP000694523"/>
    </source>
</evidence>